<name>A0A139KLJ1_BACT4</name>
<dbReference type="Proteomes" id="UP000284785">
    <property type="component" value="Unassembled WGS sequence"/>
</dbReference>
<dbReference type="RefSeq" id="WP_011108147.1">
    <property type="nucleotide sequence ID" value="NZ_CAXSNJ010000012.1"/>
</dbReference>
<evidence type="ECO:0000313" key="9">
    <source>
        <dbReference type="Proteomes" id="UP000440614"/>
    </source>
</evidence>
<dbReference type="InterPro" id="IPR014710">
    <property type="entry name" value="RmlC-like_jellyroll"/>
</dbReference>
<evidence type="ECO:0000313" key="6">
    <source>
        <dbReference type="Proteomes" id="UP000283616"/>
    </source>
</evidence>
<dbReference type="Proteomes" id="UP000436858">
    <property type="component" value="Unassembled WGS sequence"/>
</dbReference>
<dbReference type="EMBL" id="QROV01000028">
    <property type="protein sequence ID" value="RHL54526.1"/>
    <property type="molecule type" value="Genomic_DNA"/>
</dbReference>
<dbReference type="EMBL" id="WCSB01000024">
    <property type="protein sequence ID" value="KAB4449003.1"/>
    <property type="molecule type" value="Genomic_DNA"/>
</dbReference>
<dbReference type="EMBL" id="QSJP01000033">
    <property type="protein sequence ID" value="RHD81267.1"/>
    <property type="molecule type" value="Genomic_DNA"/>
</dbReference>
<dbReference type="AlphaFoldDB" id="A0A139KLJ1"/>
<dbReference type="SUPFAM" id="SSF51206">
    <property type="entry name" value="cAMP-binding domain-like"/>
    <property type="match status" value="1"/>
</dbReference>
<reference evidence="6 7" key="1">
    <citation type="submission" date="2018-08" db="EMBL/GenBank/DDBJ databases">
        <title>A genome reference for cultivated species of the human gut microbiota.</title>
        <authorList>
            <person name="Zou Y."/>
            <person name="Xue W."/>
            <person name="Luo G."/>
        </authorList>
    </citation>
    <scope>NUCLEOTIDE SEQUENCE [LARGE SCALE GENOMIC DNA]</scope>
    <source>
        <strain evidence="5 6">AF37-12</strain>
        <strain evidence="4 7">AM30-26</strain>
    </source>
</reference>
<dbReference type="Proteomes" id="UP000283616">
    <property type="component" value="Unassembled WGS sequence"/>
</dbReference>
<dbReference type="EMBL" id="WCRY01000007">
    <property type="protein sequence ID" value="KAB4483466.1"/>
    <property type="molecule type" value="Genomic_DNA"/>
</dbReference>
<comment type="caution">
    <text evidence="2">The sequence shown here is derived from an EMBL/GenBank/DDBJ whole genome shotgun (WGS) entry which is preliminary data.</text>
</comment>
<dbReference type="Gene3D" id="2.60.120.10">
    <property type="entry name" value="Jelly Rolls"/>
    <property type="match status" value="1"/>
</dbReference>
<evidence type="ECO:0000313" key="4">
    <source>
        <dbReference type="EMBL" id="RHD81267.1"/>
    </source>
</evidence>
<evidence type="ECO:0000313" key="10">
    <source>
        <dbReference type="Proteomes" id="UP000460317"/>
    </source>
</evidence>
<accession>A0A139KLJ1</accession>
<protein>
    <submittedName>
        <fullName evidence="2">Crp/Fnr family transcriptional regulator</fullName>
    </submittedName>
</protein>
<evidence type="ECO:0000313" key="2">
    <source>
        <dbReference type="EMBL" id="KAB4449003.1"/>
    </source>
</evidence>
<organism evidence="2 10">
    <name type="scientific">Bacteroides thetaiotaomicron</name>
    <dbReference type="NCBI Taxonomy" id="818"/>
    <lineage>
        <taxon>Bacteria</taxon>
        <taxon>Pseudomonadati</taxon>
        <taxon>Bacteroidota</taxon>
        <taxon>Bacteroidia</taxon>
        <taxon>Bacteroidales</taxon>
        <taxon>Bacteroidaceae</taxon>
        <taxon>Bacteroides</taxon>
    </lineage>
</organism>
<evidence type="ECO:0000313" key="1">
    <source>
        <dbReference type="EMBL" id="KAB4313720.1"/>
    </source>
</evidence>
<proteinExistence type="predicted"/>
<gene>
    <name evidence="5" type="ORF">DW011_20445</name>
    <name evidence="4" type="ORF">DW780_24690</name>
    <name evidence="3" type="ORF">GAN91_09720</name>
    <name evidence="2" type="ORF">GAN93_20505</name>
    <name evidence="1" type="ORF">GAO51_08980</name>
</gene>
<dbReference type="InterPro" id="IPR018490">
    <property type="entry name" value="cNMP-bd_dom_sf"/>
</dbReference>
<evidence type="ECO:0000313" key="3">
    <source>
        <dbReference type="EMBL" id="KAB4483466.1"/>
    </source>
</evidence>
<reference evidence="8 9" key="2">
    <citation type="journal article" date="2019" name="Nat. Med.">
        <title>A library of human gut bacterial isolates paired with longitudinal multiomics data enables mechanistic microbiome research.</title>
        <authorList>
            <person name="Poyet M."/>
            <person name="Groussin M."/>
            <person name="Gibbons S.M."/>
            <person name="Avila-Pacheco J."/>
            <person name="Jiang X."/>
            <person name="Kearney S.M."/>
            <person name="Perrotta A.R."/>
            <person name="Berdy B."/>
            <person name="Zhao S."/>
            <person name="Lieberman T.D."/>
            <person name="Swanson P.K."/>
            <person name="Smith M."/>
            <person name="Roesemann S."/>
            <person name="Alexander J.E."/>
            <person name="Rich S.A."/>
            <person name="Livny J."/>
            <person name="Vlamakis H."/>
            <person name="Clish C."/>
            <person name="Bullock K."/>
            <person name="Deik A."/>
            <person name="Scott J."/>
            <person name="Pierce K.A."/>
            <person name="Xavier R.J."/>
            <person name="Alm E.J."/>
        </authorList>
    </citation>
    <scope>NUCLEOTIDE SEQUENCE [LARGE SCALE GENOMIC DNA]</scope>
    <source>
        <strain evidence="3 8">BIOML-A162</strain>
        <strain evidence="2 10">BIOML-A165</strain>
        <strain evidence="1 9">BIOML-A188</strain>
    </source>
</reference>
<sequence>MHSKNDFNIENYIKALSTYIPASSMVKLKKAYKAFTFTKHPKSTILENRQLNDSFCILICGTIRHYTIDSNTAEEQTLRFTLSGNLLCQYGTATEATEYLSCLSECTILSVSNTILAEIGEETNLRIYCQNIIKENLELEVALLRMPPEKRYIKLCKQYQNIFLTVPLKYIASFLGITPQALCRIRKRLLITP</sequence>
<dbReference type="Proteomes" id="UP000460317">
    <property type="component" value="Unassembled WGS sequence"/>
</dbReference>
<evidence type="ECO:0000313" key="5">
    <source>
        <dbReference type="EMBL" id="RHL54526.1"/>
    </source>
</evidence>
<dbReference type="EMBL" id="WCSY01000008">
    <property type="protein sequence ID" value="KAB4313720.1"/>
    <property type="molecule type" value="Genomic_DNA"/>
</dbReference>
<dbReference type="Proteomes" id="UP000440614">
    <property type="component" value="Unassembled WGS sequence"/>
</dbReference>
<evidence type="ECO:0000313" key="8">
    <source>
        <dbReference type="Proteomes" id="UP000436858"/>
    </source>
</evidence>
<evidence type="ECO:0000313" key="7">
    <source>
        <dbReference type="Proteomes" id="UP000284785"/>
    </source>
</evidence>